<dbReference type="EMBL" id="KZ302070">
    <property type="protein sequence ID" value="PFH48261.1"/>
    <property type="molecule type" value="Genomic_DNA"/>
</dbReference>
<dbReference type="Proteomes" id="UP000242287">
    <property type="component" value="Unassembled WGS sequence"/>
</dbReference>
<dbReference type="Gene3D" id="3.30.160.60">
    <property type="entry name" value="Classic Zinc Finger"/>
    <property type="match status" value="1"/>
</dbReference>
<proteinExistence type="predicted"/>
<keyword evidence="3" id="KW-1185">Reference proteome</keyword>
<evidence type="ECO:0000313" key="2">
    <source>
        <dbReference type="EMBL" id="PFH48261.1"/>
    </source>
</evidence>
<dbReference type="OrthoDB" id="2612212at2759"/>
<dbReference type="STRING" id="703135.A0A2A9NIZ4"/>
<organism evidence="2 3">
    <name type="scientific">Amanita thiersii Skay4041</name>
    <dbReference type="NCBI Taxonomy" id="703135"/>
    <lineage>
        <taxon>Eukaryota</taxon>
        <taxon>Fungi</taxon>
        <taxon>Dikarya</taxon>
        <taxon>Basidiomycota</taxon>
        <taxon>Agaricomycotina</taxon>
        <taxon>Agaricomycetes</taxon>
        <taxon>Agaricomycetidae</taxon>
        <taxon>Agaricales</taxon>
        <taxon>Pluteineae</taxon>
        <taxon>Amanitaceae</taxon>
        <taxon>Amanita</taxon>
    </lineage>
</organism>
<feature type="region of interest" description="Disordered" evidence="1">
    <location>
        <begin position="370"/>
        <end position="401"/>
    </location>
</feature>
<feature type="compositionally biased region" description="Basic residues" evidence="1">
    <location>
        <begin position="380"/>
        <end position="401"/>
    </location>
</feature>
<evidence type="ECO:0000256" key="1">
    <source>
        <dbReference type="SAM" id="MobiDB-lite"/>
    </source>
</evidence>
<dbReference type="AlphaFoldDB" id="A0A2A9NIZ4"/>
<gene>
    <name evidence="2" type="ORF">AMATHDRAFT_87233</name>
</gene>
<name>A0A2A9NIZ4_9AGAR</name>
<feature type="region of interest" description="Disordered" evidence="1">
    <location>
        <begin position="221"/>
        <end position="240"/>
    </location>
</feature>
<reference evidence="2 3" key="1">
    <citation type="submission" date="2014-02" db="EMBL/GenBank/DDBJ databases">
        <title>Transposable element dynamics among asymbiotic and ectomycorrhizal Amanita fungi.</title>
        <authorList>
            <consortium name="DOE Joint Genome Institute"/>
            <person name="Hess J."/>
            <person name="Skrede I."/>
            <person name="Wolfe B."/>
            <person name="LaButti K."/>
            <person name="Ohm R.A."/>
            <person name="Grigoriev I.V."/>
            <person name="Pringle A."/>
        </authorList>
    </citation>
    <scope>NUCLEOTIDE SEQUENCE [LARGE SCALE GENOMIC DNA]</scope>
    <source>
        <strain evidence="2 3">SKay4041</strain>
    </source>
</reference>
<evidence type="ECO:0008006" key="4">
    <source>
        <dbReference type="Google" id="ProtNLM"/>
    </source>
</evidence>
<sequence>MYNYLSQFVTTGPQPQWIFDNQYPIANEGNTQVFQYMNVFGSFPVVSPDHGSFNPFSPISAGPTTVSPVATFYGEGDTSLEFMFGGPLNETALYSGPTTPAQLSPQLDQSTLCRDVDPFSPWSSPFEGSSPVFEPVTYPNYSPPLSPPGEPAYTAPAGAYNEFPALFWSMSTPLQPAETIYSPAPMYSPAYQAASEVTHAHLTPPQQISLPICPPISTSLQAPAAKPKNKTVPPKGKRTRVKKPVCNLPCSPGFHPHAGVLEKDHTPKMIICEWENCGMLIDIKWRKCVVHHLRVVHGVSGETKDQELCKWKGCKEHRPIQAQSVYRHVATIHGGLKPTPCPLLCGKDFVRVDNISRHLLTCRKKRTQLAKTRSLTSPKKGQKKAKSTPRRSSRSRRYGPY</sequence>
<feature type="compositionally biased region" description="Polar residues" evidence="1">
    <location>
        <begin position="370"/>
        <end position="379"/>
    </location>
</feature>
<protein>
    <recommendedName>
        <fullName evidence="4">C2H2-type domain-containing protein</fullName>
    </recommendedName>
</protein>
<accession>A0A2A9NIZ4</accession>
<evidence type="ECO:0000313" key="3">
    <source>
        <dbReference type="Proteomes" id="UP000242287"/>
    </source>
</evidence>